<dbReference type="HOGENOM" id="CLU_322948_0_0_1"/>
<evidence type="ECO:0008006" key="5">
    <source>
        <dbReference type="Google" id="ProtNLM"/>
    </source>
</evidence>
<dbReference type="CDD" id="cd00121">
    <property type="entry name" value="MATH"/>
    <property type="match status" value="1"/>
</dbReference>
<organism evidence="4">
    <name type="scientific">Caenorhabditis brenneri</name>
    <name type="common">Nematode worm</name>
    <dbReference type="NCBI Taxonomy" id="135651"/>
    <lineage>
        <taxon>Eukaryota</taxon>
        <taxon>Metazoa</taxon>
        <taxon>Ecdysozoa</taxon>
        <taxon>Nematoda</taxon>
        <taxon>Chromadorea</taxon>
        <taxon>Rhabditida</taxon>
        <taxon>Rhabditina</taxon>
        <taxon>Rhabditomorpha</taxon>
        <taxon>Rhabditoidea</taxon>
        <taxon>Rhabditidae</taxon>
        <taxon>Peloderinae</taxon>
        <taxon>Caenorhabditis</taxon>
    </lineage>
</organism>
<evidence type="ECO:0000259" key="2">
    <source>
        <dbReference type="PROSITE" id="PS50144"/>
    </source>
</evidence>
<dbReference type="SUPFAM" id="SSF54695">
    <property type="entry name" value="POZ domain"/>
    <property type="match status" value="1"/>
</dbReference>
<dbReference type="Gene3D" id="3.30.710.10">
    <property type="entry name" value="Potassium Channel Kv1.1, Chain A"/>
    <property type="match status" value="1"/>
</dbReference>
<dbReference type="InterPro" id="IPR011333">
    <property type="entry name" value="SKP1/BTB/POZ_sf"/>
</dbReference>
<evidence type="ECO:0000259" key="1">
    <source>
        <dbReference type="PROSITE" id="PS50097"/>
    </source>
</evidence>
<dbReference type="InterPro" id="IPR035940">
    <property type="entry name" value="CAP_sf"/>
</dbReference>
<dbReference type="OrthoDB" id="5779963at2759"/>
<dbReference type="InterPro" id="IPR002083">
    <property type="entry name" value="MATH/TRAF_dom"/>
</dbReference>
<evidence type="ECO:0000313" key="4">
    <source>
        <dbReference type="Proteomes" id="UP000008068"/>
    </source>
</evidence>
<dbReference type="InterPro" id="IPR008974">
    <property type="entry name" value="TRAF-like"/>
</dbReference>
<dbReference type="Gene3D" id="3.40.33.10">
    <property type="entry name" value="CAP"/>
    <property type="match status" value="3"/>
</dbReference>
<proteinExistence type="predicted"/>
<dbReference type="SMART" id="SM00198">
    <property type="entry name" value="SCP"/>
    <property type="match status" value="1"/>
</dbReference>
<reference evidence="4" key="1">
    <citation type="submission" date="2011-07" db="EMBL/GenBank/DDBJ databases">
        <authorList>
            <consortium name="Caenorhabditis brenneri Sequencing and Analysis Consortium"/>
            <person name="Wilson R.K."/>
        </authorList>
    </citation>
    <scope>NUCLEOTIDE SEQUENCE [LARGE SCALE GENOMIC DNA]</scope>
    <source>
        <strain evidence="4">PB2801</strain>
    </source>
</reference>
<sequence>MANRAMKTCDEEDQEVEGAIESPCQGLCKEAPASQTFQKDILSLLNSRRRAFAESVSAGNMYKMVSNREFPIKPTFFFQTWNTTLTTKAQKIAHLCGATINQTHFEEAILFEPELLPIAPFEQGKDVGEKYLLSSQKAILKDTDLYIPYRWNHTKIGCVHAPKPCGKVICVVGTGSLDGHVIKKGKLCSLCDGKCEDGLCLGEPREEEGGGGERNEKGKELWWLIFHPIPCWYVSPLLLNYLSAFLAQCVALEDYTMITKPPTDKEMETIVLEELNRPRRSVAVDTQAMDLYWLKYDLSLAWKAFKTTGTCENIEDPNGFKQIRLRLSKTKDEKISIDDLWENLEDFTKHIKENGAEIDNSTEQFSKFYDYYRSDWKRIGCVFKICKDLMTAEETNLVCFLGPKSERKGPIFELDSSKPGCPDNQKNMSMCKEQKIDWDGFSEDDFKNFTLNEFNGARSKFALRANATEMSKLTWDDALAQSAGNSSSNCTKELTHGPNYREVIADHFLDKSAGLSEFGDMYGITTREETYKEVYDWSALYTILWPKMTKVGCARNMKCQNRVICHFGDIADLDGKMYEKGETCSKYFYEFGRTEFTFLVKDVEKLTETGQNSQYYGTGDIDWHLNVCVNNTPKGRYLSTFLFCTPVDVASAWETFGQFRIVLENHERPKQSIARQMDFSFESEEAENRGWNTFTKLDDILEEGSGYLDKDGALTFRVIVGVKEVKGFETAKYFNFLEKGEYSDGVIKVDGYSFHVNKMIVSVHSPVISVLFANKDEIEIDDVDRLEFNDFLQLLYAIPIRIEQSNVDMILRMSTRFDTYGLKVSCEQYLKYAMNTKQIDQELAIKLADKHKLKSLLNNTLDSAKNAEELKQKFKNYEDLSIETRKEMIKKTLSLA</sequence>
<name>G0PMR3_CAEBE</name>
<dbReference type="SMART" id="SM00225">
    <property type="entry name" value="BTB"/>
    <property type="match status" value="1"/>
</dbReference>
<dbReference type="Pfam" id="PF00188">
    <property type="entry name" value="CAP"/>
    <property type="match status" value="1"/>
</dbReference>
<dbReference type="PROSITE" id="PS50144">
    <property type="entry name" value="MATH"/>
    <property type="match status" value="1"/>
</dbReference>
<dbReference type="AlphaFoldDB" id="G0PMR3"/>
<dbReference type="CDD" id="cd18186">
    <property type="entry name" value="BTB_POZ_ZBTB_KLHL-like"/>
    <property type="match status" value="1"/>
</dbReference>
<gene>
    <name evidence="3" type="ORF">CAEBREN_30966</name>
</gene>
<dbReference type="Proteomes" id="UP000008068">
    <property type="component" value="Unassembled WGS sequence"/>
</dbReference>
<dbReference type="STRING" id="135651.G0PMR3"/>
<keyword evidence="4" id="KW-1185">Reference proteome</keyword>
<accession>G0PMR3</accession>
<dbReference type="SUPFAM" id="SSF49599">
    <property type="entry name" value="TRAF domain-like"/>
    <property type="match status" value="1"/>
</dbReference>
<dbReference type="eggNOG" id="ENOG502TGFX">
    <property type="taxonomic scope" value="Eukaryota"/>
</dbReference>
<dbReference type="EMBL" id="GL381490">
    <property type="protein sequence ID" value="EGT38401.1"/>
    <property type="molecule type" value="Genomic_DNA"/>
</dbReference>
<dbReference type="Gene3D" id="2.60.210.10">
    <property type="entry name" value="Apoptosis, Tumor Necrosis Factor Receptor Associated Protein 2, Chain A"/>
    <property type="match status" value="1"/>
</dbReference>
<dbReference type="InterPro" id="IPR014044">
    <property type="entry name" value="CAP_dom"/>
</dbReference>
<feature type="domain" description="BTB" evidence="1">
    <location>
        <begin position="743"/>
        <end position="804"/>
    </location>
</feature>
<dbReference type="SUPFAM" id="SSF55797">
    <property type="entry name" value="PR-1-like"/>
    <property type="match status" value="2"/>
</dbReference>
<dbReference type="PROSITE" id="PS50097">
    <property type="entry name" value="BTB"/>
    <property type="match status" value="1"/>
</dbReference>
<dbReference type="PANTHER" id="PTHR47022:SF1">
    <property type="entry name" value="BTB AND MATH DOMAIN-CONTAINING PROTEIN 36-RELATED"/>
    <property type="match status" value="1"/>
</dbReference>
<evidence type="ECO:0000313" key="3">
    <source>
        <dbReference type="EMBL" id="EGT38401.1"/>
    </source>
</evidence>
<feature type="domain" description="MATH" evidence="2">
    <location>
        <begin position="593"/>
        <end position="719"/>
    </location>
</feature>
<dbReference type="InParanoid" id="G0PMR3"/>
<dbReference type="PANTHER" id="PTHR47022">
    <property type="entry name" value="BTB AND MATH DOMAIN-CONTAINING PROTEIN 36-RELATED"/>
    <property type="match status" value="1"/>
</dbReference>
<dbReference type="CDD" id="cd05380">
    <property type="entry name" value="CAP_euk"/>
    <property type="match status" value="1"/>
</dbReference>
<dbReference type="InterPro" id="IPR000210">
    <property type="entry name" value="BTB/POZ_dom"/>
</dbReference>
<protein>
    <recommendedName>
        <fullName evidence="5">BTB domain-containing protein</fullName>
    </recommendedName>
</protein>
<dbReference type="Pfam" id="PF00651">
    <property type="entry name" value="BTB"/>
    <property type="match status" value="1"/>
</dbReference>